<comment type="caution">
    <text evidence="1">The sequence shown here is derived from an EMBL/GenBank/DDBJ whole genome shotgun (WGS) entry which is preliminary data.</text>
</comment>
<organism evidence="1 2">
    <name type="scientific">Kibdelosporangium lantanae</name>
    <dbReference type="NCBI Taxonomy" id="1497396"/>
    <lineage>
        <taxon>Bacteria</taxon>
        <taxon>Bacillati</taxon>
        <taxon>Actinomycetota</taxon>
        <taxon>Actinomycetes</taxon>
        <taxon>Pseudonocardiales</taxon>
        <taxon>Pseudonocardiaceae</taxon>
        <taxon>Kibdelosporangium</taxon>
    </lineage>
</organism>
<feature type="non-terminal residue" evidence="1">
    <location>
        <position position="116"/>
    </location>
</feature>
<protein>
    <submittedName>
        <fullName evidence="1">Uncharacterized protein</fullName>
    </submittedName>
</protein>
<evidence type="ECO:0000313" key="2">
    <source>
        <dbReference type="Proteomes" id="UP001597045"/>
    </source>
</evidence>
<evidence type="ECO:0000313" key="1">
    <source>
        <dbReference type="EMBL" id="MFD1048703.1"/>
    </source>
</evidence>
<dbReference type="Proteomes" id="UP001597045">
    <property type="component" value="Unassembled WGS sequence"/>
</dbReference>
<sequence>MTQDWMITIAAEQDAGEIMTVQRAAYVSEALLYKTTGLSALSEPLEDILKAVTAGEVLVAKVGSRIVGAVRGVRKGDECYKEGDFAGSMCEQPWRWNLDYVVDPHGNAVSYYYQPE</sequence>
<keyword evidence="2" id="KW-1185">Reference proteome</keyword>
<reference evidence="2" key="1">
    <citation type="journal article" date="2019" name="Int. J. Syst. Evol. Microbiol.">
        <title>The Global Catalogue of Microorganisms (GCM) 10K type strain sequencing project: providing services to taxonomists for standard genome sequencing and annotation.</title>
        <authorList>
            <consortium name="The Broad Institute Genomics Platform"/>
            <consortium name="The Broad Institute Genome Sequencing Center for Infectious Disease"/>
            <person name="Wu L."/>
            <person name="Ma J."/>
        </authorList>
    </citation>
    <scope>NUCLEOTIDE SEQUENCE [LARGE SCALE GENOMIC DNA]</scope>
    <source>
        <strain evidence="2">JCM 31486</strain>
    </source>
</reference>
<accession>A0ABW3MF85</accession>
<dbReference type="EMBL" id="JBHTIS010001749">
    <property type="protein sequence ID" value="MFD1048703.1"/>
    <property type="molecule type" value="Genomic_DNA"/>
</dbReference>
<gene>
    <name evidence="1" type="ORF">ACFQ1S_25825</name>
</gene>
<proteinExistence type="predicted"/>
<name>A0ABW3MF85_9PSEU</name>